<sequence>MKTALLLGATGLVGDYLLRQLLLDQRFGAVKVFTRRTTGYQNPKLEEHIVDFDQPQQWNHLLSGDVLFSTLGTTLKQAGSQEAQYRIDYTYQYQAAQAAAENGVDTYVLVSSAGADADSLIFYSRMKGELERDVRKLPFRRIRVLQPGMLAGHRKEPRTGEKIGLVLGSIFTQLPLLKQYRPIHGRVVAQAMINAALDETPGVKTDTLEGVFTRAGA</sequence>
<dbReference type="SUPFAM" id="SSF51735">
    <property type="entry name" value="NAD(P)-binding Rossmann-fold domains"/>
    <property type="match status" value="1"/>
</dbReference>
<dbReference type="Proteomes" id="UP000198310">
    <property type="component" value="Unassembled WGS sequence"/>
</dbReference>
<keyword evidence="3" id="KW-1185">Reference proteome</keyword>
<organism evidence="2 3">
    <name type="scientific">Hymenobacter mucosus</name>
    <dbReference type="NCBI Taxonomy" id="1411120"/>
    <lineage>
        <taxon>Bacteria</taxon>
        <taxon>Pseudomonadati</taxon>
        <taxon>Bacteroidota</taxon>
        <taxon>Cytophagia</taxon>
        <taxon>Cytophagales</taxon>
        <taxon>Hymenobacteraceae</taxon>
        <taxon>Hymenobacter</taxon>
    </lineage>
</organism>
<dbReference type="Pfam" id="PF13460">
    <property type="entry name" value="NAD_binding_10"/>
    <property type="match status" value="1"/>
</dbReference>
<dbReference type="Gene3D" id="3.40.50.720">
    <property type="entry name" value="NAD(P)-binding Rossmann-like Domain"/>
    <property type="match status" value="1"/>
</dbReference>
<evidence type="ECO:0000313" key="2">
    <source>
        <dbReference type="EMBL" id="SNR28747.1"/>
    </source>
</evidence>
<gene>
    <name evidence="2" type="ORF">SAMN06269173_10143</name>
</gene>
<feature type="domain" description="NAD(P)-binding" evidence="1">
    <location>
        <begin position="8"/>
        <end position="118"/>
    </location>
</feature>
<evidence type="ECO:0000313" key="3">
    <source>
        <dbReference type="Proteomes" id="UP000198310"/>
    </source>
</evidence>
<dbReference type="EMBL" id="FZNS01000001">
    <property type="protein sequence ID" value="SNR28747.1"/>
    <property type="molecule type" value="Genomic_DNA"/>
</dbReference>
<protein>
    <submittedName>
        <fullName evidence="2">Uncharacterized conserved protein YbjT, contains NAD(P)-binding and DUF2867 domains</fullName>
    </submittedName>
</protein>
<accession>A0A238V406</accession>
<reference evidence="3" key="1">
    <citation type="submission" date="2017-06" db="EMBL/GenBank/DDBJ databases">
        <authorList>
            <person name="Varghese N."/>
            <person name="Submissions S."/>
        </authorList>
    </citation>
    <scope>NUCLEOTIDE SEQUENCE [LARGE SCALE GENOMIC DNA]</scope>
    <source>
        <strain evidence="3">DSM 28041</strain>
    </source>
</reference>
<dbReference type="InterPro" id="IPR016040">
    <property type="entry name" value="NAD(P)-bd_dom"/>
</dbReference>
<evidence type="ECO:0000259" key="1">
    <source>
        <dbReference type="Pfam" id="PF13460"/>
    </source>
</evidence>
<proteinExistence type="predicted"/>
<dbReference type="AlphaFoldDB" id="A0A238V406"/>
<dbReference type="RefSeq" id="WP_045689473.1">
    <property type="nucleotide sequence ID" value="NZ_FZNS01000001.1"/>
</dbReference>
<dbReference type="PANTHER" id="PTHR14097">
    <property type="entry name" value="OXIDOREDUCTASE HTATIP2"/>
    <property type="match status" value="1"/>
</dbReference>
<dbReference type="InterPro" id="IPR036291">
    <property type="entry name" value="NAD(P)-bd_dom_sf"/>
</dbReference>
<name>A0A238V406_9BACT</name>
<dbReference type="PANTHER" id="PTHR14097:SF7">
    <property type="entry name" value="OXIDOREDUCTASE HTATIP2"/>
    <property type="match status" value="1"/>
</dbReference>